<feature type="region of interest" description="Disordered" evidence="1">
    <location>
        <begin position="509"/>
        <end position="541"/>
    </location>
</feature>
<feature type="compositionally biased region" description="Low complexity" evidence="1">
    <location>
        <begin position="272"/>
        <end position="326"/>
    </location>
</feature>
<evidence type="ECO:0000313" key="4">
    <source>
        <dbReference type="Proteomes" id="UP000265631"/>
    </source>
</evidence>
<feature type="region of interest" description="Disordered" evidence="1">
    <location>
        <begin position="222"/>
        <end position="326"/>
    </location>
</feature>
<dbReference type="Proteomes" id="UP000265631">
    <property type="component" value="Unassembled WGS sequence"/>
</dbReference>
<keyword evidence="4" id="KW-1185">Reference proteome</keyword>
<feature type="compositionally biased region" description="Polar residues" evidence="1">
    <location>
        <begin position="260"/>
        <end position="271"/>
    </location>
</feature>
<dbReference type="InterPro" id="IPR057230">
    <property type="entry name" value="DUF7908"/>
</dbReference>
<dbReference type="Pfam" id="PF25485">
    <property type="entry name" value="DUF7908"/>
    <property type="match status" value="1"/>
</dbReference>
<organism evidence="3 4">
    <name type="scientific">Fusarium flagelliforme</name>
    <dbReference type="NCBI Taxonomy" id="2675880"/>
    <lineage>
        <taxon>Eukaryota</taxon>
        <taxon>Fungi</taxon>
        <taxon>Dikarya</taxon>
        <taxon>Ascomycota</taxon>
        <taxon>Pezizomycotina</taxon>
        <taxon>Sordariomycetes</taxon>
        <taxon>Hypocreomycetidae</taxon>
        <taxon>Hypocreales</taxon>
        <taxon>Nectriaceae</taxon>
        <taxon>Fusarium</taxon>
        <taxon>Fusarium incarnatum-equiseti species complex</taxon>
    </lineage>
</organism>
<sequence length="541" mass="55179">MDTLCITYLSTYLVPIPAPPGLSSSGFLTFSGNRSTTTASETTPIADLSSDVAPTAAQTDTETPSNALITGSLTEPIDTTSAFPTATGIVEPPGRAVIFLIQEANDNQKRDISKRATGGFVGADNPDICIFALIFNLAEAFGVQGDEALPQGAVTRAFATSGRTLVFRNSDLPNGEAGFCQDASGKAYITFTTSPSGCIPITLGVYDVEQCQNGRLVGVETSSSSMAVSSEATTVETDSSGSDSIGESTAAATTESTGSNPFSSTGSSNTPSETDSGISTTSTSEIIESSFASTSEESTEVAVTSSDISISESSKSASSAVSSTAEEVISTTTTAVSESSIEIIASTKEASTTSSEPVETSISLIRTSGSSSSETSTAEETTTSLSSVEVTESSTEATIPDTTTELTMTTTTAAAPNSCRALSDPYTDSGVTFDLSCDSRVSTGISIGNRPANSFQQCVFFCATTPSCAAISFTKSSRNCQGFSSFDGTVADNLFDVAIKQVISTTAAEAPTTTAEEVPTTTAEEAPTTTDALAATSAVPI</sequence>
<protein>
    <recommendedName>
        <fullName evidence="2">DUF7908 domain-containing protein</fullName>
    </recommendedName>
</protein>
<feature type="region of interest" description="Disordered" evidence="1">
    <location>
        <begin position="347"/>
        <end position="403"/>
    </location>
</feature>
<feature type="domain" description="DUF7908" evidence="2">
    <location>
        <begin position="152"/>
        <end position="208"/>
    </location>
</feature>
<feature type="compositionally biased region" description="Low complexity" evidence="1">
    <location>
        <begin position="222"/>
        <end position="235"/>
    </location>
</feature>
<dbReference type="EMBL" id="PXXK01000027">
    <property type="protein sequence ID" value="RFN54430.1"/>
    <property type="molecule type" value="Genomic_DNA"/>
</dbReference>
<reference evidence="3 4" key="1">
    <citation type="journal article" date="2018" name="PLoS Pathog.">
        <title>Evolution of structural diversity of trichothecenes, a family of toxins produced by plant pathogenic and entomopathogenic fungi.</title>
        <authorList>
            <person name="Proctor R.H."/>
            <person name="McCormick S.P."/>
            <person name="Kim H.S."/>
            <person name="Cardoza R.E."/>
            <person name="Stanley A.M."/>
            <person name="Lindo L."/>
            <person name="Kelly A."/>
            <person name="Brown D.W."/>
            <person name="Lee T."/>
            <person name="Vaughan M.M."/>
            <person name="Alexander N.J."/>
            <person name="Busman M."/>
            <person name="Gutierrez S."/>
        </authorList>
    </citation>
    <scope>NUCLEOTIDE SEQUENCE [LARGE SCALE GENOMIC DNA]</scope>
    <source>
        <strain evidence="3 4">NRRL 13405</strain>
    </source>
</reference>
<gene>
    <name evidence="3" type="ORF">FIE12Z_1218</name>
</gene>
<evidence type="ECO:0000256" key="1">
    <source>
        <dbReference type="SAM" id="MobiDB-lite"/>
    </source>
</evidence>
<evidence type="ECO:0000259" key="2">
    <source>
        <dbReference type="Pfam" id="PF25485"/>
    </source>
</evidence>
<comment type="caution">
    <text evidence="3">The sequence shown here is derived from an EMBL/GenBank/DDBJ whole genome shotgun (WGS) entry which is preliminary data.</text>
</comment>
<feature type="compositionally biased region" description="Polar residues" evidence="1">
    <location>
        <begin position="236"/>
        <end position="245"/>
    </location>
</feature>
<dbReference type="STRING" id="2594813.A0A395N3B2"/>
<feature type="compositionally biased region" description="Low complexity" evidence="1">
    <location>
        <begin position="246"/>
        <end position="259"/>
    </location>
</feature>
<name>A0A395N3B2_9HYPO</name>
<accession>A0A395N3B2</accession>
<dbReference type="AlphaFoldDB" id="A0A395N3B2"/>
<proteinExistence type="predicted"/>
<evidence type="ECO:0000313" key="3">
    <source>
        <dbReference type="EMBL" id="RFN54430.1"/>
    </source>
</evidence>